<dbReference type="InterPro" id="IPR037024">
    <property type="entry name" value="NiFe_Hase_small_N_sf"/>
</dbReference>
<protein>
    <submittedName>
        <fullName evidence="4">Coenzyme F420 hydrogenase</fullName>
    </submittedName>
</protein>
<dbReference type="InterPro" id="IPR006137">
    <property type="entry name" value="NADH_UbQ_OxRdtase-like_20kDa"/>
</dbReference>
<dbReference type="RefSeq" id="WP_058939498.1">
    <property type="nucleotide sequence ID" value="NZ_LLYW01000035.1"/>
</dbReference>
<name>A0A100XWF4_9EURY</name>
<dbReference type="PANTHER" id="PTHR42845:SF2">
    <property type="entry name" value="F420-NON-REDUCING HYDROGENASE VHU SUBUNIT G"/>
    <property type="match status" value="1"/>
</dbReference>
<dbReference type="EMBL" id="LLYW01000035">
    <property type="protein sequence ID" value="KUH32417.1"/>
    <property type="molecule type" value="Genomic_DNA"/>
</dbReference>
<dbReference type="PROSITE" id="PS51379">
    <property type="entry name" value="4FE4S_FER_2"/>
    <property type="match status" value="2"/>
</dbReference>
<evidence type="ECO:0000313" key="4">
    <source>
        <dbReference type="EMBL" id="KUH32417.1"/>
    </source>
</evidence>
<dbReference type="GO" id="GO:0016491">
    <property type="term" value="F:oxidoreductase activity"/>
    <property type="evidence" value="ECO:0007669"/>
    <property type="project" value="UniProtKB-KW"/>
</dbReference>
<dbReference type="Pfam" id="PF13237">
    <property type="entry name" value="Fer4_10"/>
    <property type="match status" value="1"/>
</dbReference>
<dbReference type="SUPFAM" id="SSF56770">
    <property type="entry name" value="HydA/Nqo6-like"/>
    <property type="match status" value="1"/>
</dbReference>
<dbReference type="Proteomes" id="UP000053462">
    <property type="component" value="Unassembled WGS sequence"/>
</dbReference>
<gene>
    <name evidence="4" type="ORF">APY94_10045</name>
</gene>
<dbReference type="Pfam" id="PF01058">
    <property type="entry name" value="Oxidored_q6"/>
    <property type="match status" value="1"/>
</dbReference>
<dbReference type="Gene3D" id="3.30.70.20">
    <property type="match status" value="1"/>
</dbReference>
<dbReference type="STRING" id="227598.APY94_10045"/>
<sequence length="230" mass="25673">MERIDVLHRDFGGCAGCSVSIVRAYPEIKDIVKLDTPYMVDRYPQSDGYNVAVITGGVCVNEREILDKLKYIREISDVVVAYGSCAAFGGILRFCRGGQDPRPDHRSFQPINSIIKVDYSIPGCPPAPLMLQSFFRFYLHEDERRLELFRICGSIKKLSGFDLLDDVVLTGLCIGCGACELSCPTHALKLVDKRPNLVQERCIRCGTCYIRCPRATQILTLGGGSDDQRR</sequence>
<evidence type="ECO:0000256" key="2">
    <source>
        <dbReference type="ARBA" id="ARBA00023002"/>
    </source>
</evidence>
<dbReference type="InterPro" id="IPR017900">
    <property type="entry name" value="4Fe4S_Fe_S_CS"/>
</dbReference>
<dbReference type="AlphaFoldDB" id="A0A100XWF4"/>
<reference evidence="4 5" key="1">
    <citation type="submission" date="2015-10" db="EMBL/GenBank/DDBJ databases">
        <title>Draft genome sequence of Thermococcus celericrescens strain DSM 17994.</title>
        <authorList>
            <person name="Hong S.-J."/>
            <person name="Park C.-E."/>
            <person name="Shin J.-H."/>
        </authorList>
    </citation>
    <scope>NUCLEOTIDE SEQUENCE [LARGE SCALE GENOMIC DNA]</scope>
    <source>
        <strain evidence="4 5">DSM 17994</strain>
    </source>
</reference>
<accession>A0A100XWF4</accession>
<dbReference type="PANTHER" id="PTHR42845">
    <property type="entry name" value="COENZYME F420-REDUCING HYDROGENASE, GAMMA SUBUNIT"/>
    <property type="match status" value="1"/>
</dbReference>
<organism evidence="4 5">
    <name type="scientific">Thermococcus celericrescens</name>
    <dbReference type="NCBI Taxonomy" id="227598"/>
    <lineage>
        <taxon>Archaea</taxon>
        <taxon>Methanobacteriati</taxon>
        <taxon>Methanobacteriota</taxon>
        <taxon>Thermococci</taxon>
        <taxon>Thermococcales</taxon>
        <taxon>Thermococcaceae</taxon>
        <taxon>Thermococcus</taxon>
    </lineage>
</organism>
<dbReference type="InterPro" id="IPR017896">
    <property type="entry name" value="4Fe4S_Fe-S-bd"/>
</dbReference>
<dbReference type="GO" id="GO:0051536">
    <property type="term" value="F:iron-sulfur cluster binding"/>
    <property type="evidence" value="ECO:0007669"/>
    <property type="project" value="InterPro"/>
</dbReference>
<dbReference type="OrthoDB" id="38261at2157"/>
<feature type="domain" description="4Fe-4S ferredoxin-type" evidence="3">
    <location>
        <begin position="164"/>
        <end position="193"/>
    </location>
</feature>
<evidence type="ECO:0000259" key="3">
    <source>
        <dbReference type="PROSITE" id="PS51379"/>
    </source>
</evidence>
<keyword evidence="5" id="KW-1185">Reference proteome</keyword>
<evidence type="ECO:0000256" key="1">
    <source>
        <dbReference type="ARBA" id="ARBA00010870"/>
    </source>
</evidence>
<proteinExistence type="inferred from homology"/>
<feature type="domain" description="4Fe-4S ferredoxin-type" evidence="3">
    <location>
        <begin position="194"/>
        <end position="224"/>
    </location>
</feature>
<dbReference type="PROSITE" id="PS00198">
    <property type="entry name" value="4FE4S_FER_1"/>
    <property type="match status" value="2"/>
</dbReference>
<dbReference type="InterPro" id="IPR051349">
    <property type="entry name" value="Hydrogenase_assoc-protein"/>
</dbReference>
<dbReference type="Gene3D" id="3.40.50.700">
    <property type="entry name" value="NADH:ubiquinone oxidoreductase-like, 20kDa subunit"/>
    <property type="match status" value="1"/>
</dbReference>
<comment type="similarity">
    <text evidence="1">Belongs to the FrhG family.</text>
</comment>
<keyword evidence="2" id="KW-0560">Oxidoreductase</keyword>
<comment type="caution">
    <text evidence="4">The sequence shown here is derived from an EMBL/GenBank/DDBJ whole genome shotgun (WGS) entry which is preliminary data.</text>
</comment>
<evidence type="ECO:0000313" key="5">
    <source>
        <dbReference type="Proteomes" id="UP000053462"/>
    </source>
</evidence>